<feature type="compositionally biased region" description="Acidic residues" evidence="6">
    <location>
        <begin position="372"/>
        <end position="384"/>
    </location>
</feature>
<dbReference type="VEuPathDB" id="VectorBase:ISCI000722"/>
<dbReference type="InterPro" id="IPR038441">
    <property type="entry name" value="THAP_Znf_sf"/>
</dbReference>
<dbReference type="Proteomes" id="UP000001555">
    <property type="component" value="Unassembled WGS sequence"/>
</dbReference>
<keyword evidence="11" id="KW-1267">Proteomics identification</keyword>
<reference evidence="9" key="2">
    <citation type="submission" date="2020-05" db="UniProtKB">
        <authorList>
            <consortium name="EnsemblMetazoa"/>
        </authorList>
    </citation>
    <scope>IDENTIFICATION</scope>
    <source>
        <strain evidence="9">wikel</strain>
    </source>
</reference>
<evidence type="ECO:0000259" key="7">
    <source>
        <dbReference type="PROSITE" id="PS50950"/>
    </source>
</evidence>
<evidence type="ECO:0007829" key="11">
    <source>
        <dbReference type="PeptideAtlas" id="B7P1R4"/>
    </source>
</evidence>
<dbReference type="EnsemblMetazoa" id="ISCW000722-RA">
    <property type="protein sequence ID" value="ISCW000722-PA"/>
    <property type="gene ID" value="ISCW000722"/>
</dbReference>
<sequence>MHAPCETGKNYHCCVRDCTTSTGNSRGIWMFALPQEEKLAAAWRKAVPINLRRNRPLSPRVCFQHFNTGDFVRRRLRLVGLAPTAVPCINASKLSSSAGASMRSNRQTPTRCVASGSTAKRSEEAESDGRVPASKASIPSEGGSSTPDLSKELESAEETRPFSEETQQRLAAASSGTVDVASEKPRNDVEVAPPGSSQGDYVDLATAELMRDASVVPPVPEQPSSFGVTPVKYRLDGGEVTPTERLACGSESAAEGSHSPEDVAEERELPRPLLTPPGNLEHDGKEERPSELAVSLSEVWVSVDKADDSLLLPPSADPKRSSGAVGARRSSLPTTNSTSSVPTPARGNYAVVVTPVGDEDGAYMCAVVWEGDGDPDWSDKEEEGGSNGNPPALTFQEVQEDLPWLVGGAWEIQEGPDGIVVTQSAGGQARVVVSRDLTASSFLGNRRVLGPRQITEVNDLIVFFKVLIAR</sequence>
<feature type="compositionally biased region" description="Low complexity" evidence="6">
    <location>
        <begin position="321"/>
        <end position="344"/>
    </location>
</feature>
<dbReference type="SMART" id="SM00980">
    <property type="entry name" value="THAP"/>
    <property type="match status" value="1"/>
</dbReference>
<dbReference type="PROSITE" id="PS50950">
    <property type="entry name" value="ZF_THAP"/>
    <property type="match status" value="1"/>
</dbReference>
<proteinExistence type="evidence at protein level"/>
<dbReference type="InParanoid" id="B7P1R4"/>
<feature type="region of interest" description="Disordered" evidence="6">
    <location>
        <begin position="372"/>
        <end position="391"/>
    </location>
</feature>
<feature type="compositionally biased region" description="Polar residues" evidence="6">
    <location>
        <begin position="96"/>
        <end position="119"/>
    </location>
</feature>
<evidence type="ECO:0000313" key="8">
    <source>
        <dbReference type="EMBL" id="EEC00536.1"/>
    </source>
</evidence>
<name>B7P1R4_IXOSC</name>
<dbReference type="EMBL" id="DS617951">
    <property type="protein sequence ID" value="EEC00536.1"/>
    <property type="molecule type" value="Genomic_DNA"/>
</dbReference>
<dbReference type="Pfam" id="PF05485">
    <property type="entry name" value="THAP"/>
    <property type="match status" value="1"/>
</dbReference>
<evidence type="ECO:0000313" key="10">
    <source>
        <dbReference type="Proteomes" id="UP000001555"/>
    </source>
</evidence>
<protein>
    <recommendedName>
        <fullName evidence="7">THAP-type domain-containing protein</fullName>
    </recommendedName>
</protein>
<feature type="compositionally biased region" description="Basic and acidic residues" evidence="6">
    <location>
        <begin position="120"/>
        <end position="129"/>
    </location>
</feature>
<dbReference type="GO" id="GO:0003677">
    <property type="term" value="F:DNA binding"/>
    <property type="evidence" value="ECO:0007669"/>
    <property type="project" value="UniProtKB-UniRule"/>
</dbReference>
<organism>
    <name type="scientific">Ixodes scapularis</name>
    <name type="common">Black-legged tick</name>
    <name type="synonym">Deer tick</name>
    <dbReference type="NCBI Taxonomy" id="6945"/>
    <lineage>
        <taxon>Eukaryota</taxon>
        <taxon>Metazoa</taxon>
        <taxon>Ecdysozoa</taxon>
        <taxon>Arthropoda</taxon>
        <taxon>Chelicerata</taxon>
        <taxon>Arachnida</taxon>
        <taxon>Acari</taxon>
        <taxon>Parasitiformes</taxon>
        <taxon>Ixodida</taxon>
        <taxon>Ixodoidea</taxon>
        <taxon>Ixodidae</taxon>
        <taxon>Ixodinae</taxon>
        <taxon>Ixodes</taxon>
    </lineage>
</organism>
<evidence type="ECO:0000313" key="9">
    <source>
        <dbReference type="EnsemblMetazoa" id="ISCW000722-PA"/>
    </source>
</evidence>
<evidence type="ECO:0000256" key="4">
    <source>
        <dbReference type="ARBA" id="ARBA00023125"/>
    </source>
</evidence>
<dbReference type="VEuPathDB" id="VectorBase:ISCW000722"/>
<feature type="region of interest" description="Disordered" evidence="6">
    <location>
        <begin position="309"/>
        <end position="345"/>
    </location>
</feature>
<evidence type="ECO:0000256" key="1">
    <source>
        <dbReference type="ARBA" id="ARBA00022723"/>
    </source>
</evidence>
<feature type="compositionally biased region" description="Basic and acidic residues" evidence="6">
    <location>
        <begin position="258"/>
        <end position="270"/>
    </location>
</feature>
<keyword evidence="1" id="KW-0479">Metal-binding</keyword>
<keyword evidence="2 5" id="KW-0863">Zinc-finger</keyword>
<dbReference type="InterPro" id="IPR006612">
    <property type="entry name" value="THAP_Znf"/>
</dbReference>
<evidence type="ECO:0000256" key="6">
    <source>
        <dbReference type="SAM" id="MobiDB-lite"/>
    </source>
</evidence>
<dbReference type="VEuPathDB" id="VectorBase:ISCP_012197"/>
<evidence type="ECO:0000256" key="2">
    <source>
        <dbReference type="ARBA" id="ARBA00022771"/>
    </source>
</evidence>
<accession>B7P1R4</accession>
<feature type="domain" description="THAP-type" evidence="7">
    <location>
        <begin position="9"/>
        <end position="90"/>
    </location>
</feature>
<feature type="region of interest" description="Disordered" evidence="6">
    <location>
        <begin position="248"/>
        <end position="291"/>
    </location>
</feature>
<gene>
    <name evidence="8" type="ORF">IscW_ISCW000722</name>
</gene>
<feature type="compositionally biased region" description="Basic and acidic residues" evidence="6">
    <location>
        <begin position="149"/>
        <end position="167"/>
    </location>
</feature>
<dbReference type="AlphaFoldDB" id="B7P1R4"/>
<keyword evidence="4 5" id="KW-0238">DNA-binding</keyword>
<feature type="compositionally biased region" description="Polar residues" evidence="6">
    <location>
        <begin position="168"/>
        <end position="177"/>
    </location>
</feature>
<dbReference type="EMBL" id="ABJB010867149">
    <property type="status" value="NOT_ANNOTATED_CDS"/>
    <property type="molecule type" value="Genomic_DNA"/>
</dbReference>
<dbReference type="SUPFAM" id="SSF57716">
    <property type="entry name" value="Glucocorticoid receptor-like (DNA-binding domain)"/>
    <property type="match status" value="1"/>
</dbReference>
<reference evidence="8 10" key="1">
    <citation type="submission" date="2008-03" db="EMBL/GenBank/DDBJ databases">
        <title>Annotation of Ixodes scapularis.</title>
        <authorList>
            <consortium name="Ixodes scapularis Genome Project Consortium"/>
            <person name="Caler E."/>
            <person name="Hannick L.I."/>
            <person name="Bidwell S."/>
            <person name="Joardar V."/>
            <person name="Thiagarajan M."/>
            <person name="Amedeo P."/>
            <person name="Galinsky K.J."/>
            <person name="Schobel S."/>
            <person name="Inman J."/>
            <person name="Hostetler J."/>
            <person name="Miller J."/>
            <person name="Hammond M."/>
            <person name="Megy K."/>
            <person name="Lawson D."/>
            <person name="Kodira C."/>
            <person name="Sutton G."/>
            <person name="Meyer J."/>
            <person name="Hill C.A."/>
            <person name="Birren B."/>
            <person name="Nene V."/>
            <person name="Collins F."/>
            <person name="Alarcon-Chaidez F."/>
            <person name="Wikel S."/>
            <person name="Strausberg R."/>
        </authorList>
    </citation>
    <scope>NUCLEOTIDE SEQUENCE [LARGE SCALE GENOMIC DNA]</scope>
    <source>
        <strain evidence="10">Wikel</strain>
        <strain evidence="8">Wikel colony</strain>
    </source>
</reference>
<dbReference type="OrthoDB" id="7312725at2759"/>
<evidence type="ECO:0000256" key="5">
    <source>
        <dbReference type="PROSITE-ProRule" id="PRU00309"/>
    </source>
</evidence>
<feature type="compositionally biased region" description="Basic and acidic residues" evidence="6">
    <location>
        <begin position="280"/>
        <end position="290"/>
    </location>
</feature>
<keyword evidence="10" id="KW-1185">Reference proteome</keyword>
<keyword evidence="3" id="KW-0862">Zinc</keyword>
<dbReference type="EMBL" id="ABJB010013043">
    <property type="status" value="NOT_ANNOTATED_CDS"/>
    <property type="molecule type" value="Genomic_DNA"/>
</dbReference>
<dbReference type="PaxDb" id="6945-B7P1R4"/>
<dbReference type="HOGENOM" id="CLU_581773_0_0_1"/>
<evidence type="ECO:0000256" key="3">
    <source>
        <dbReference type="ARBA" id="ARBA00022833"/>
    </source>
</evidence>
<dbReference type="GO" id="GO:0008270">
    <property type="term" value="F:zinc ion binding"/>
    <property type="evidence" value="ECO:0007669"/>
    <property type="project" value="UniProtKB-KW"/>
</dbReference>
<dbReference type="Gene3D" id="6.20.210.20">
    <property type="entry name" value="THAP domain"/>
    <property type="match status" value="1"/>
</dbReference>
<feature type="region of interest" description="Disordered" evidence="6">
    <location>
        <begin position="96"/>
        <end position="200"/>
    </location>
</feature>